<dbReference type="Gene3D" id="3.90.700.10">
    <property type="entry name" value="Succinate dehydrogenase/fumarate reductase flavoprotein, catalytic domain"/>
    <property type="match status" value="1"/>
</dbReference>
<evidence type="ECO:0000256" key="1">
    <source>
        <dbReference type="ARBA" id="ARBA00001974"/>
    </source>
</evidence>
<sequence length="86" mass="8841">LPRQLNEGKVYAITVTPAVHHTMGGLKINTNAEVVNKDGNVIKGLFAAGEVTGGVHGGNRLGGNALADIVTFGRTAGKNAASYIKK</sequence>
<dbReference type="InterPro" id="IPR050315">
    <property type="entry name" value="FAD-oxidoreductase_2"/>
</dbReference>
<feature type="domain" description="FAD-dependent oxidoreductase 2 FAD-binding" evidence="5">
    <location>
        <begin position="6"/>
        <end position="66"/>
    </location>
</feature>
<dbReference type="GO" id="GO:0033765">
    <property type="term" value="F:steroid dehydrogenase activity, acting on the CH-CH group of donors"/>
    <property type="evidence" value="ECO:0007669"/>
    <property type="project" value="UniProtKB-ARBA"/>
</dbReference>
<keyword evidence="3" id="KW-0274">FAD</keyword>
<reference evidence="6" key="1">
    <citation type="submission" date="2019-11" db="EMBL/GenBank/DDBJ databases">
        <title>Characterization of Clostridium perfringens isolates from swine manure treated agricultural soils.</title>
        <authorList>
            <person name="Wushke S.T."/>
        </authorList>
    </citation>
    <scope>NUCLEOTIDE SEQUENCE</scope>
    <source>
        <strain evidence="6">X15</strain>
    </source>
</reference>
<evidence type="ECO:0000313" key="7">
    <source>
        <dbReference type="Proteomes" id="UP001289066"/>
    </source>
</evidence>
<dbReference type="SUPFAM" id="SSF51905">
    <property type="entry name" value="FAD/NAD(P)-binding domain"/>
    <property type="match status" value="1"/>
</dbReference>
<organism evidence="6 7">
    <name type="scientific">Clostridium perfringens</name>
    <dbReference type="NCBI Taxonomy" id="1502"/>
    <lineage>
        <taxon>Bacteria</taxon>
        <taxon>Bacillati</taxon>
        <taxon>Bacillota</taxon>
        <taxon>Clostridia</taxon>
        <taxon>Eubacteriales</taxon>
        <taxon>Clostridiaceae</taxon>
        <taxon>Clostridium</taxon>
    </lineage>
</organism>
<dbReference type="Proteomes" id="UP001289066">
    <property type="component" value="Unassembled WGS sequence"/>
</dbReference>
<dbReference type="InterPro" id="IPR003953">
    <property type="entry name" value="FAD-dep_OxRdtase_2_FAD-bd"/>
</dbReference>
<evidence type="ECO:0000313" key="6">
    <source>
        <dbReference type="EMBL" id="MDZ5035391.1"/>
    </source>
</evidence>
<dbReference type="InterPro" id="IPR027477">
    <property type="entry name" value="Succ_DH/fumarate_Rdtase_cat_sf"/>
</dbReference>
<dbReference type="Pfam" id="PF00890">
    <property type="entry name" value="FAD_binding_2"/>
    <property type="match status" value="1"/>
</dbReference>
<evidence type="ECO:0000259" key="5">
    <source>
        <dbReference type="Pfam" id="PF00890"/>
    </source>
</evidence>
<keyword evidence="2" id="KW-0285">Flavoprotein</keyword>
<keyword evidence="4" id="KW-0560">Oxidoreductase</keyword>
<dbReference type="PANTHER" id="PTHR43400">
    <property type="entry name" value="FUMARATE REDUCTASE"/>
    <property type="match status" value="1"/>
</dbReference>
<dbReference type="PANTHER" id="PTHR43400:SF7">
    <property type="entry name" value="FAD-DEPENDENT OXIDOREDUCTASE 2 FAD BINDING DOMAIN-CONTAINING PROTEIN"/>
    <property type="match status" value="1"/>
</dbReference>
<dbReference type="InterPro" id="IPR036188">
    <property type="entry name" value="FAD/NAD-bd_sf"/>
</dbReference>
<accession>A0AAW9J430</accession>
<gene>
    <name evidence="6" type="ORF">GNF81_22195</name>
</gene>
<feature type="non-terminal residue" evidence="6">
    <location>
        <position position="1"/>
    </location>
</feature>
<evidence type="ECO:0000256" key="3">
    <source>
        <dbReference type="ARBA" id="ARBA00022827"/>
    </source>
</evidence>
<protein>
    <submittedName>
        <fullName evidence="6">FAD-binding protein</fullName>
    </submittedName>
</protein>
<evidence type="ECO:0000256" key="2">
    <source>
        <dbReference type="ARBA" id="ARBA00022630"/>
    </source>
</evidence>
<comment type="caution">
    <text evidence="6">The sequence shown here is derived from an EMBL/GenBank/DDBJ whole genome shotgun (WGS) entry which is preliminary data.</text>
</comment>
<proteinExistence type="predicted"/>
<dbReference type="AlphaFoldDB" id="A0AAW9J430"/>
<dbReference type="RefSeq" id="WP_322413681.1">
    <property type="nucleotide sequence ID" value="NZ_WNVG01001594.1"/>
</dbReference>
<name>A0AAW9J430_CLOPF</name>
<comment type="cofactor">
    <cofactor evidence="1">
        <name>FAD</name>
        <dbReference type="ChEBI" id="CHEBI:57692"/>
    </cofactor>
</comment>
<evidence type="ECO:0000256" key="4">
    <source>
        <dbReference type="ARBA" id="ARBA00023002"/>
    </source>
</evidence>
<dbReference type="EMBL" id="WNVG01001594">
    <property type="protein sequence ID" value="MDZ5035391.1"/>
    <property type="molecule type" value="Genomic_DNA"/>
</dbReference>
<dbReference type="Gene3D" id="3.50.50.60">
    <property type="entry name" value="FAD/NAD(P)-binding domain"/>
    <property type="match status" value="1"/>
</dbReference>